<gene>
    <name evidence="9" type="ORF">APUU_70169S</name>
</gene>
<dbReference type="GO" id="GO:0000981">
    <property type="term" value="F:DNA-binding transcription factor activity, RNA polymerase II-specific"/>
    <property type="evidence" value="ECO:0007669"/>
    <property type="project" value="InterPro"/>
</dbReference>
<dbReference type="CDD" id="cd12148">
    <property type="entry name" value="fungal_TF_MHR"/>
    <property type="match status" value="1"/>
</dbReference>
<evidence type="ECO:0000256" key="3">
    <source>
        <dbReference type="ARBA" id="ARBA00023015"/>
    </source>
</evidence>
<proteinExistence type="predicted"/>
<feature type="compositionally biased region" description="Basic residues" evidence="7">
    <location>
        <begin position="57"/>
        <end position="77"/>
    </location>
</feature>
<dbReference type="PROSITE" id="PS50048">
    <property type="entry name" value="ZN2_CY6_FUNGAL_2"/>
    <property type="match status" value="1"/>
</dbReference>
<evidence type="ECO:0000313" key="9">
    <source>
        <dbReference type="EMBL" id="BCS28599.1"/>
    </source>
</evidence>
<dbReference type="Pfam" id="PF00172">
    <property type="entry name" value="Zn_clus"/>
    <property type="match status" value="1"/>
</dbReference>
<reference evidence="9" key="1">
    <citation type="submission" date="2021-01" db="EMBL/GenBank/DDBJ databases">
        <authorList>
            <consortium name="Aspergillus puulaauensis MK2 genome sequencing consortium"/>
            <person name="Kazuki M."/>
            <person name="Futagami T."/>
        </authorList>
    </citation>
    <scope>NUCLEOTIDE SEQUENCE</scope>
    <source>
        <strain evidence="9">MK2</strain>
    </source>
</reference>
<keyword evidence="2" id="KW-0862">Zinc</keyword>
<feature type="region of interest" description="Disordered" evidence="7">
    <location>
        <begin position="57"/>
        <end position="128"/>
    </location>
</feature>
<dbReference type="OrthoDB" id="5121955at2759"/>
<dbReference type="SMART" id="SM00906">
    <property type="entry name" value="Fungal_trans"/>
    <property type="match status" value="1"/>
</dbReference>
<keyword evidence="10" id="KW-1185">Reference proteome</keyword>
<keyword evidence="6" id="KW-0539">Nucleus</keyword>
<accession>A0A7R8AQS7</accession>
<dbReference type="CDD" id="cd00067">
    <property type="entry name" value="GAL4"/>
    <property type="match status" value="1"/>
</dbReference>
<evidence type="ECO:0000259" key="8">
    <source>
        <dbReference type="PROSITE" id="PS50048"/>
    </source>
</evidence>
<feature type="compositionally biased region" description="Polar residues" evidence="7">
    <location>
        <begin position="639"/>
        <end position="654"/>
    </location>
</feature>
<keyword evidence="5" id="KW-0804">Transcription</keyword>
<evidence type="ECO:0000256" key="6">
    <source>
        <dbReference type="ARBA" id="ARBA00023242"/>
    </source>
</evidence>
<dbReference type="PANTHER" id="PTHR47171:SF1">
    <property type="entry name" value="ZN(II)2CYS6 TRANSCRIPTION FACTOR (EUROFUNG)"/>
    <property type="match status" value="1"/>
</dbReference>
<keyword evidence="1" id="KW-0479">Metal-binding</keyword>
<keyword evidence="3" id="KW-0805">Transcription regulation</keyword>
<evidence type="ECO:0000256" key="5">
    <source>
        <dbReference type="ARBA" id="ARBA00023163"/>
    </source>
</evidence>
<dbReference type="InterPro" id="IPR001138">
    <property type="entry name" value="Zn2Cys6_DnaBD"/>
</dbReference>
<feature type="region of interest" description="Disordered" evidence="7">
    <location>
        <begin position="638"/>
        <end position="661"/>
    </location>
</feature>
<dbReference type="Pfam" id="PF04082">
    <property type="entry name" value="Fungal_trans"/>
    <property type="match status" value="1"/>
</dbReference>
<name>A0A7R8AQS7_9EURO</name>
<dbReference type="SUPFAM" id="SSF57701">
    <property type="entry name" value="Zn2/Cys6 DNA-binding domain"/>
    <property type="match status" value="1"/>
</dbReference>
<evidence type="ECO:0000313" key="10">
    <source>
        <dbReference type="Proteomes" id="UP000654913"/>
    </source>
</evidence>
<dbReference type="EMBL" id="AP024449">
    <property type="protein sequence ID" value="BCS28599.1"/>
    <property type="molecule type" value="Genomic_DNA"/>
</dbReference>
<evidence type="ECO:0000256" key="4">
    <source>
        <dbReference type="ARBA" id="ARBA00023125"/>
    </source>
</evidence>
<sequence length="734" mass="82711">MDVPNQDRISADQRRTRVACRRCNSKKIKCNAQEGIPCKGCLSTNTTCVPIESQRGRYVRKRPRTTARNARQSHHLSRQGSDNPRADETPPPLIGSSGMIAPPPDTPLSADGASSTSRQTPEGSDRDSDRRFYLQIADQGVNSTPQPISSEKGTLFLGESFSLTYVVHDVLAPFLSTECAPNYRRRLHFPTNEEFDSSIQGQINIIEAQEKLLRDRDLLFQPARRALCQLLDAYFKWFHPAFPVLEKVKFLQQSSGKSSSLLVLNAVLMIAVTVCDEADLALLGVHGRYKARELFYNQARALYESDSDPDKLNNVVATFLISFWWGGPNDQKDSWHWLGIAISSAQNLGMHRSTSKSHMSTQRVRMWRRIWWCLRIRDVLVSSSIGRPQHFSVRDCDVELLSPHDLEDEFQSEPEMHYACQMARLSTIFSRIVSSRYAAVKADNPAQEKAQLENDLDDFRVHVPQLLRYTGIGEDGRTSLWAAMLLMAYNFGVILLCRPPHSNGSGMSQSWGNHAKALAAANEVTRAIEDILSLSMGRVCQIHTIPALFNSLAIHVFTILTSRSIGRQLAENRARTCMLGLTSLQESWPVSGWILRLFDYIMERLKFTSKQHPTVPTTLGQGGLLSTTTRTRLRHNLHQRPSAQQADAPGSNNPRHAHEIGTPSNYQRTVVHPTATRNVFEDPEALPEMMLPDLFVPDEYYEGGLGGGQVDFFDLLRVPDWDNMELEAPHNFYL</sequence>
<keyword evidence="4" id="KW-0238">DNA-binding</keyword>
<organism evidence="9 10">
    <name type="scientific">Aspergillus puulaauensis</name>
    <dbReference type="NCBI Taxonomy" id="1220207"/>
    <lineage>
        <taxon>Eukaryota</taxon>
        <taxon>Fungi</taxon>
        <taxon>Dikarya</taxon>
        <taxon>Ascomycota</taxon>
        <taxon>Pezizomycotina</taxon>
        <taxon>Eurotiomycetes</taxon>
        <taxon>Eurotiomycetidae</taxon>
        <taxon>Eurotiales</taxon>
        <taxon>Aspergillaceae</taxon>
        <taxon>Aspergillus</taxon>
    </lineage>
</organism>
<dbReference type="PANTHER" id="PTHR47171">
    <property type="entry name" value="FARA-RELATED"/>
    <property type="match status" value="1"/>
</dbReference>
<dbReference type="GeneID" id="64978596"/>
<evidence type="ECO:0000256" key="2">
    <source>
        <dbReference type="ARBA" id="ARBA00022833"/>
    </source>
</evidence>
<dbReference type="GO" id="GO:0003677">
    <property type="term" value="F:DNA binding"/>
    <property type="evidence" value="ECO:0007669"/>
    <property type="project" value="UniProtKB-KW"/>
</dbReference>
<protein>
    <recommendedName>
        <fullName evidence="8">Zn(2)-C6 fungal-type domain-containing protein</fullName>
    </recommendedName>
</protein>
<dbReference type="KEGG" id="apuu:APUU_70169S"/>
<dbReference type="AlphaFoldDB" id="A0A7R8AQS7"/>
<dbReference type="Proteomes" id="UP000654913">
    <property type="component" value="Chromosome 7"/>
</dbReference>
<dbReference type="InterPro" id="IPR007219">
    <property type="entry name" value="XnlR_reg_dom"/>
</dbReference>
<dbReference type="InterPro" id="IPR052073">
    <property type="entry name" value="Amide_Lactam_Regulators"/>
</dbReference>
<evidence type="ECO:0000256" key="1">
    <source>
        <dbReference type="ARBA" id="ARBA00022723"/>
    </source>
</evidence>
<dbReference type="GO" id="GO:0008270">
    <property type="term" value="F:zinc ion binding"/>
    <property type="evidence" value="ECO:0007669"/>
    <property type="project" value="InterPro"/>
</dbReference>
<dbReference type="RefSeq" id="XP_041560785.1">
    <property type="nucleotide sequence ID" value="XM_041695012.1"/>
</dbReference>
<dbReference type="Gene3D" id="4.10.240.10">
    <property type="entry name" value="Zn(2)-C6 fungal-type DNA-binding domain"/>
    <property type="match status" value="1"/>
</dbReference>
<dbReference type="InterPro" id="IPR036864">
    <property type="entry name" value="Zn2-C6_fun-type_DNA-bd_sf"/>
</dbReference>
<dbReference type="GO" id="GO:0006351">
    <property type="term" value="P:DNA-templated transcription"/>
    <property type="evidence" value="ECO:0007669"/>
    <property type="project" value="InterPro"/>
</dbReference>
<feature type="compositionally biased region" description="Polar residues" evidence="7">
    <location>
        <begin position="112"/>
        <end position="122"/>
    </location>
</feature>
<feature type="domain" description="Zn(2)-C6 fungal-type" evidence="8">
    <location>
        <begin position="19"/>
        <end position="49"/>
    </location>
</feature>
<evidence type="ECO:0000256" key="7">
    <source>
        <dbReference type="SAM" id="MobiDB-lite"/>
    </source>
</evidence>
<dbReference type="SMART" id="SM00066">
    <property type="entry name" value="GAL4"/>
    <property type="match status" value="1"/>
</dbReference>
<reference evidence="9" key="2">
    <citation type="submission" date="2021-02" db="EMBL/GenBank/DDBJ databases">
        <title>Aspergillus puulaauensis MK2 genome sequence.</title>
        <authorList>
            <person name="Futagami T."/>
            <person name="Mori K."/>
            <person name="Kadooka C."/>
            <person name="Tanaka T."/>
        </authorList>
    </citation>
    <scope>NUCLEOTIDE SEQUENCE</scope>
    <source>
        <strain evidence="9">MK2</strain>
    </source>
</reference>